<dbReference type="eggNOG" id="KOG0711">
    <property type="taxonomic scope" value="Eukaryota"/>
</dbReference>
<dbReference type="GO" id="GO:0045337">
    <property type="term" value="P:farnesyl diphosphate biosynthetic process"/>
    <property type="evidence" value="ECO:0007669"/>
    <property type="project" value="TreeGrafter"/>
</dbReference>
<dbReference type="InterPro" id="IPR039702">
    <property type="entry name" value="FPS1-like"/>
</dbReference>
<evidence type="ECO:0000313" key="12">
    <source>
        <dbReference type="Proteomes" id="UP001652621"/>
    </source>
</evidence>
<evidence type="ECO:0000256" key="3">
    <source>
        <dbReference type="ARBA" id="ARBA00022679"/>
    </source>
</evidence>
<reference evidence="11" key="2">
    <citation type="submission" date="2020-05" db="UniProtKB">
        <authorList>
            <consortium name="EnsemblMetazoa"/>
        </authorList>
    </citation>
    <scope>IDENTIFICATION</scope>
    <source>
        <strain evidence="11">Aabys</strain>
    </source>
</reference>
<evidence type="ECO:0000313" key="13">
    <source>
        <dbReference type="RefSeq" id="XP_005182435.1"/>
    </source>
</evidence>
<dbReference type="GO" id="GO:0042811">
    <property type="term" value="P:pheromone biosynthetic process"/>
    <property type="evidence" value="ECO:0007669"/>
    <property type="project" value="UniProtKB-ARBA"/>
</dbReference>
<dbReference type="SUPFAM" id="SSF48576">
    <property type="entry name" value="Terpenoid synthases"/>
    <property type="match status" value="1"/>
</dbReference>
<keyword evidence="12" id="KW-1185">Reference proteome</keyword>
<dbReference type="GO" id="GO:0005737">
    <property type="term" value="C:cytoplasm"/>
    <property type="evidence" value="ECO:0007669"/>
    <property type="project" value="TreeGrafter"/>
</dbReference>
<dbReference type="OrthoDB" id="10257492at2759"/>
<comment type="similarity">
    <text evidence="2 9">Belongs to the FPP/GGPP synthase family.</text>
</comment>
<dbReference type="PANTHER" id="PTHR11525">
    <property type="entry name" value="FARNESYL-PYROPHOSPHATE SYNTHETASE"/>
    <property type="match status" value="1"/>
</dbReference>
<comment type="cofactor">
    <cofactor evidence="1">
        <name>Mg(2+)</name>
        <dbReference type="ChEBI" id="CHEBI:18420"/>
    </cofactor>
</comment>
<accession>T1PHW2</accession>
<name>T1PHW2_MUSDO</name>
<dbReference type="Proteomes" id="UP001652621">
    <property type="component" value="Unplaced"/>
</dbReference>
<dbReference type="CDD" id="cd00685">
    <property type="entry name" value="Trans_IPPS_HT"/>
    <property type="match status" value="1"/>
</dbReference>
<evidence type="ECO:0000256" key="9">
    <source>
        <dbReference type="RuleBase" id="RU004466"/>
    </source>
</evidence>
<dbReference type="InterPro" id="IPR033749">
    <property type="entry name" value="Polyprenyl_synt_CS"/>
</dbReference>
<gene>
    <name evidence="13" type="primary">LOC101895546</name>
    <name evidence="11" type="synonym">101895546</name>
</gene>
<dbReference type="SFLD" id="SFLDG01017">
    <property type="entry name" value="Polyprenyl_Transferase_Like"/>
    <property type="match status" value="1"/>
</dbReference>
<evidence type="ECO:0000256" key="8">
    <source>
        <dbReference type="ARBA" id="ARBA00034546"/>
    </source>
</evidence>
<dbReference type="PROSITE" id="PS00444">
    <property type="entry name" value="POLYPRENYL_SYNTHASE_2"/>
    <property type="match status" value="1"/>
</dbReference>
<evidence type="ECO:0000256" key="4">
    <source>
        <dbReference type="ARBA" id="ARBA00022723"/>
    </source>
</evidence>
<keyword evidence="5" id="KW-0460">Magnesium</keyword>
<evidence type="ECO:0000256" key="2">
    <source>
        <dbReference type="ARBA" id="ARBA00006706"/>
    </source>
</evidence>
<dbReference type="GO" id="GO:0046872">
    <property type="term" value="F:metal ion binding"/>
    <property type="evidence" value="ECO:0007669"/>
    <property type="project" value="UniProtKB-KW"/>
</dbReference>
<dbReference type="GO" id="GO:0004337">
    <property type="term" value="F:(2E,6E)-farnesyl diphosphate synthase activity"/>
    <property type="evidence" value="ECO:0007669"/>
    <property type="project" value="TreeGrafter"/>
</dbReference>
<keyword evidence="6" id="KW-0414">Isoprene biosynthesis</keyword>
<comment type="pathway">
    <text evidence="7">Pheromone biosynthesis.</text>
</comment>
<reference evidence="10" key="1">
    <citation type="submission" date="2012-08" db="EMBL/GenBank/DDBJ databases">
        <title>Transcriptome of adult Musca domestica launches a platform for comparative house fly gene expression and characterization of differential gene expression among resistant and susceptible house flies.</title>
        <authorList>
            <person name="Liu N."/>
            <person name="Zhang L."/>
            <person name="Li M."/>
            <person name="Reid W."/>
        </authorList>
    </citation>
    <scope>NUCLEOTIDE SEQUENCE</scope>
    <source>
        <strain evidence="10">ALHF</strain>
        <tissue evidence="10">Whole body</tissue>
    </source>
</reference>
<dbReference type="PROSITE" id="PS00723">
    <property type="entry name" value="POLYPRENYL_SYNTHASE_1"/>
    <property type="match status" value="1"/>
</dbReference>
<dbReference type="Pfam" id="PF00348">
    <property type="entry name" value="polyprenyl_synt"/>
    <property type="match status" value="1"/>
</dbReference>
<reference evidence="13" key="3">
    <citation type="submission" date="2025-04" db="UniProtKB">
        <authorList>
            <consortium name="RefSeq"/>
        </authorList>
    </citation>
    <scope>IDENTIFICATION</scope>
    <source>
        <strain evidence="13">Aabys</strain>
    </source>
</reference>
<dbReference type="InterPro" id="IPR000092">
    <property type="entry name" value="Polyprenyl_synt"/>
</dbReference>
<evidence type="ECO:0000256" key="7">
    <source>
        <dbReference type="ARBA" id="ARBA00033740"/>
    </source>
</evidence>
<dbReference type="FunFam" id="1.10.600.10:FF:000021">
    <property type="entry name" value="Farnesyl pyrophosphate synthase"/>
    <property type="match status" value="1"/>
</dbReference>
<dbReference type="STRING" id="7370.T1PHW2"/>
<proteinExistence type="evidence at transcript level"/>
<dbReference type="VEuPathDB" id="VectorBase:MDOMA2_005798"/>
<keyword evidence="4" id="KW-0479">Metal-binding</keyword>
<evidence type="ECO:0000256" key="1">
    <source>
        <dbReference type="ARBA" id="ARBA00001946"/>
    </source>
</evidence>
<evidence type="ECO:0000256" key="5">
    <source>
        <dbReference type="ARBA" id="ARBA00022842"/>
    </source>
</evidence>
<dbReference type="RefSeq" id="XP_005182435.1">
    <property type="nucleotide sequence ID" value="XM_005182378.3"/>
</dbReference>
<organism evidence="10">
    <name type="scientific">Musca domestica</name>
    <name type="common">House fly</name>
    <dbReference type="NCBI Taxonomy" id="7370"/>
    <lineage>
        <taxon>Eukaryota</taxon>
        <taxon>Metazoa</taxon>
        <taxon>Ecdysozoa</taxon>
        <taxon>Arthropoda</taxon>
        <taxon>Hexapoda</taxon>
        <taxon>Insecta</taxon>
        <taxon>Pterygota</taxon>
        <taxon>Neoptera</taxon>
        <taxon>Endopterygota</taxon>
        <taxon>Diptera</taxon>
        <taxon>Brachycera</taxon>
        <taxon>Muscomorpha</taxon>
        <taxon>Muscoidea</taxon>
        <taxon>Muscidae</taxon>
        <taxon>Musca</taxon>
    </lineage>
</organism>
<keyword evidence="3 9" id="KW-0808">Transferase</keyword>
<dbReference type="EnsemblMetazoa" id="MDOA008392-RA">
    <property type="protein sequence ID" value="MDOA008392-PA"/>
    <property type="gene ID" value="MDOA008392"/>
</dbReference>
<dbReference type="AlphaFoldDB" id="T1PHW2"/>
<dbReference type="EMBL" id="KA648279">
    <property type="protein sequence ID" value="AFP62908.1"/>
    <property type="molecule type" value="mRNA"/>
</dbReference>
<dbReference type="GO" id="GO:0004161">
    <property type="term" value="F:dimethylallyltranstransferase activity"/>
    <property type="evidence" value="ECO:0007669"/>
    <property type="project" value="TreeGrafter"/>
</dbReference>
<dbReference type="GeneID" id="101895546"/>
<evidence type="ECO:0000313" key="10">
    <source>
        <dbReference type="EMBL" id="AFP62908.1"/>
    </source>
</evidence>
<evidence type="ECO:0000256" key="6">
    <source>
        <dbReference type="ARBA" id="ARBA00023229"/>
    </source>
</evidence>
<dbReference type="PANTHER" id="PTHR11525:SF0">
    <property type="entry name" value="FARNESYL PYROPHOSPHATE SYNTHASE"/>
    <property type="match status" value="1"/>
</dbReference>
<dbReference type="SFLD" id="SFLDS00005">
    <property type="entry name" value="Isoprenoid_Synthase_Type_I"/>
    <property type="match status" value="1"/>
</dbReference>
<dbReference type="InterPro" id="IPR008949">
    <property type="entry name" value="Isoprenoid_synthase_dom_sf"/>
</dbReference>
<evidence type="ECO:0000313" key="11">
    <source>
        <dbReference type="EnsemblMetazoa" id="MDOA008392-PA"/>
    </source>
</evidence>
<dbReference type="KEGG" id="mde:101895546"/>
<dbReference type="Gene3D" id="1.10.600.10">
    <property type="entry name" value="Farnesyl Diphosphate Synthase"/>
    <property type="match status" value="1"/>
</dbReference>
<dbReference type="VEuPathDB" id="VectorBase:MDOA008392"/>
<protein>
    <recommendedName>
        <fullName evidence="8">Farnesyl pyrophosphate synthase</fullName>
    </recommendedName>
</protein>
<sequence>MLNSLLRRLPRSKFLLSNCKATTNLARPTTGGNETTNICNRYISTSDIVQNSDKIHTNSSPNETERIGGLPLELINKRKLENSSRALSTLQNHPIPAATRTVVSTEENREFLAIFPEIVNELVEITNKYSPAEISAWFARALEYNVPHGKLNRGLLTVLTYKNLVKSEDLTTENIKRAQILGWCIEILHSFFLLYDDVMDNSSTRRGQTCWHKVPQVGLIALNDALMMENALYSLLKKHFRSLDSYIDLIELFHEITFITTCGQSLDLLNANNDVLSFSMEKYNATVANKTAYYTFYLPFALAMHLAGIKDPEAFRQSKTILLEMGHFFQVQDDFLDCFGNPEITGKIGTDIQDNKCSWLAVVCMQRANEEQKQIMLDCYGQNDPEKTQKVKNLYKSLGLPNTYAIYEEESYNMIKTHIQQTSRGVPHGIFLQILNKIYQRDA</sequence>